<dbReference type="AlphaFoldDB" id="A0A9D5JSS4"/>
<feature type="transmembrane region" description="Helical" evidence="1">
    <location>
        <begin position="7"/>
        <end position="31"/>
    </location>
</feature>
<dbReference type="InterPro" id="IPR003425">
    <property type="entry name" value="CCB3/YggT"/>
</dbReference>
<evidence type="ECO:0000313" key="3">
    <source>
        <dbReference type="Proteomes" id="UP000649604"/>
    </source>
</evidence>
<feature type="transmembrane region" description="Helical" evidence="1">
    <location>
        <begin position="105"/>
        <end position="130"/>
    </location>
</feature>
<reference evidence="2" key="1">
    <citation type="submission" date="2019-11" db="EMBL/GenBank/DDBJ databases">
        <title>Microbial mats filling the niche in hypersaline microbial mats.</title>
        <authorList>
            <person name="Wong H.L."/>
            <person name="Macleod F.I."/>
            <person name="White R.A. III"/>
            <person name="Burns B.P."/>
        </authorList>
    </citation>
    <scope>NUCLEOTIDE SEQUENCE</scope>
    <source>
        <strain evidence="2">Rbin_158</strain>
    </source>
</reference>
<proteinExistence type="predicted"/>
<feature type="transmembrane region" description="Helical" evidence="1">
    <location>
        <begin position="73"/>
        <end position="93"/>
    </location>
</feature>
<dbReference type="Pfam" id="PF02325">
    <property type="entry name" value="CCB3_YggT"/>
    <property type="match status" value="2"/>
</dbReference>
<evidence type="ECO:0000313" key="2">
    <source>
        <dbReference type="EMBL" id="MBD3323332.1"/>
    </source>
</evidence>
<evidence type="ECO:0000256" key="1">
    <source>
        <dbReference type="SAM" id="Phobius"/>
    </source>
</evidence>
<keyword evidence="1" id="KW-0472">Membrane</keyword>
<accession>A0A9D5JSS4</accession>
<organism evidence="2 3">
    <name type="scientific">candidate division KSB3 bacterium</name>
    <dbReference type="NCBI Taxonomy" id="2044937"/>
    <lineage>
        <taxon>Bacteria</taxon>
        <taxon>candidate division KSB3</taxon>
    </lineage>
</organism>
<gene>
    <name evidence="2" type="ORF">GF339_02040</name>
</gene>
<keyword evidence="1" id="KW-0812">Transmembrane</keyword>
<comment type="caution">
    <text evidence="2">The sequence shown here is derived from an EMBL/GenBank/DDBJ whole genome shotgun (WGS) entry which is preliminary data.</text>
</comment>
<protein>
    <recommendedName>
        <fullName evidence="4">YggT family protein</fullName>
    </recommendedName>
</protein>
<sequence length="203" mass="24093">MIVLRNFANIIDMLLQAYLWIVFLAVIFSWFPLSPHDPTAQKIQHFLKRATQPVFNAFRRTFQLQRYTRPIDFTPLLVILTIYFLRIFLVQTLRNMAVVQNFFQAIFYTLHFVLNIYFWIVVIAAIFIILPRFFPQHTLASIRIPFIHRTTEPVFEFFRNLFHSRLQVQVSDLSPPVDLAPFLTLIAIYILQSLLMRVAALFL</sequence>
<dbReference type="GO" id="GO:0016020">
    <property type="term" value="C:membrane"/>
    <property type="evidence" value="ECO:0007669"/>
    <property type="project" value="InterPro"/>
</dbReference>
<name>A0A9D5JSS4_9BACT</name>
<feature type="transmembrane region" description="Helical" evidence="1">
    <location>
        <begin position="179"/>
        <end position="202"/>
    </location>
</feature>
<dbReference type="EMBL" id="WJJP01000057">
    <property type="protein sequence ID" value="MBD3323332.1"/>
    <property type="molecule type" value="Genomic_DNA"/>
</dbReference>
<keyword evidence="1" id="KW-1133">Transmembrane helix</keyword>
<dbReference type="Proteomes" id="UP000649604">
    <property type="component" value="Unassembled WGS sequence"/>
</dbReference>
<evidence type="ECO:0008006" key="4">
    <source>
        <dbReference type="Google" id="ProtNLM"/>
    </source>
</evidence>